<reference evidence="2" key="1">
    <citation type="submission" date="2021-01" db="EMBL/GenBank/DDBJ databases">
        <authorList>
            <person name="Corre E."/>
            <person name="Pelletier E."/>
            <person name="Niang G."/>
            <person name="Scheremetjew M."/>
            <person name="Finn R."/>
            <person name="Kale V."/>
            <person name="Holt S."/>
            <person name="Cochrane G."/>
            <person name="Meng A."/>
            <person name="Brown T."/>
            <person name="Cohen L."/>
        </authorList>
    </citation>
    <scope>NUCLEOTIDE SEQUENCE</scope>
</reference>
<organism evidence="2">
    <name type="scientific">Noctiluca scintillans</name>
    <name type="common">Sea sparkle</name>
    <name type="synonym">Red tide dinoflagellate</name>
    <dbReference type="NCBI Taxonomy" id="2966"/>
    <lineage>
        <taxon>Eukaryota</taxon>
        <taxon>Sar</taxon>
        <taxon>Alveolata</taxon>
        <taxon>Dinophyceae</taxon>
        <taxon>Noctilucales</taxon>
        <taxon>Noctilucaceae</taxon>
        <taxon>Noctiluca</taxon>
    </lineage>
</organism>
<feature type="region of interest" description="Disordered" evidence="1">
    <location>
        <begin position="28"/>
        <end position="66"/>
    </location>
</feature>
<accession>A0A7S1EY57</accession>
<evidence type="ECO:0000313" key="2">
    <source>
        <dbReference type="EMBL" id="CAD8830961.1"/>
    </source>
</evidence>
<proteinExistence type="predicted"/>
<dbReference type="EMBL" id="HBFQ01007606">
    <property type="protein sequence ID" value="CAD8830961.1"/>
    <property type="molecule type" value="Transcribed_RNA"/>
</dbReference>
<evidence type="ECO:0000256" key="1">
    <source>
        <dbReference type="SAM" id="MobiDB-lite"/>
    </source>
</evidence>
<dbReference type="AlphaFoldDB" id="A0A7S1EY57"/>
<name>A0A7S1EY57_NOCSC</name>
<gene>
    <name evidence="2" type="ORF">NSCI0253_LOCUS5308</name>
</gene>
<protein>
    <submittedName>
        <fullName evidence="2">Uncharacterized protein</fullName>
    </submittedName>
</protein>
<sequence length="113" mass="12538">MSPVPCAFDFLSAGLPQWELDQISTVLPDDEEQQDDRELCPRRQQVSPAQGEVPGSDQDADRPSLQSLVPRDLNRGLALSSLSAPVVLHRFVLRSVNMSFFQDDRFDPSVAGK</sequence>